<name>A0AAD1Y7V9_EUPCR</name>
<reference evidence="2" key="1">
    <citation type="submission" date="2023-07" db="EMBL/GenBank/DDBJ databases">
        <authorList>
            <consortium name="AG Swart"/>
            <person name="Singh M."/>
            <person name="Singh A."/>
            <person name="Seah K."/>
            <person name="Emmerich C."/>
        </authorList>
    </citation>
    <scope>NUCLEOTIDE SEQUENCE</scope>
    <source>
        <strain evidence="2">DP1</strain>
    </source>
</reference>
<evidence type="ECO:0000256" key="1">
    <source>
        <dbReference type="SAM" id="Coils"/>
    </source>
</evidence>
<dbReference type="AlphaFoldDB" id="A0AAD1Y7V9"/>
<evidence type="ECO:0000313" key="3">
    <source>
        <dbReference type="Proteomes" id="UP001295684"/>
    </source>
</evidence>
<protein>
    <submittedName>
        <fullName evidence="2">Uncharacterized protein</fullName>
    </submittedName>
</protein>
<comment type="caution">
    <text evidence="2">The sequence shown here is derived from an EMBL/GenBank/DDBJ whole genome shotgun (WGS) entry which is preliminary data.</text>
</comment>
<dbReference type="Proteomes" id="UP001295684">
    <property type="component" value="Unassembled WGS sequence"/>
</dbReference>
<keyword evidence="1" id="KW-0175">Coiled coil</keyword>
<dbReference type="EMBL" id="CAMPGE010028064">
    <property type="protein sequence ID" value="CAI2385621.1"/>
    <property type="molecule type" value="Genomic_DNA"/>
</dbReference>
<accession>A0AAD1Y7V9</accession>
<feature type="coiled-coil region" evidence="1">
    <location>
        <begin position="582"/>
        <end position="609"/>
    </location>
</feature>
<keyword evidence="3" id="KW-1185">Reference proteome</keyword>
<organism evidence="2 3">
    <name type="scientific">Euplotes crassus</name>
    <dbReference type="NCBI Taxonomy" id="5936"/>
    <lineage>
        <taxon>Eukaryota</taxon>
        <taxon>Sar</taxon>
        <taxon>Alveolata</taxon>
        <taxon>Ciliophora</taxon>
        <taxon>Intramacronucleata</taxon>
        <taxon>Spirotrichea</taxon>
        <taxon>Hypotrichia</taxon>
        <taxon>Euplotida</taxon>
        <taxon>Euplotidae</taxon>
        <taxon>Moneuplotes</taxon>
    </lineage>
</organism>
<gene>
    <name evidence="2" type="ORF">ECRASSUSDP1_LOCUS27201</name>
</gene>
<evidence type="ECO:0000313" key="2">
    <source>
        <dbReference type="EMBL" id="CAI2385621.1"/>
    </source>
</evidence>
<proteinExistence type="predicted"/>
<sequence>MEKQHKNWKKVEELHYSIAADLFQTSLLTQEQYDFLAELSDGIILTPLKEIIFGELFSINEGDIKLTPFDLTVESYSFCIEKCMLIVEILQASDLSHLVSSESSQDVGMSTNLAVKLSLKNISLFNFAVYYLSGFQKKDINRVSGGSTCPNFSSLRDVFKHIGKLYHFCCILCKNYTSQYEKLFLQTIDTISTHAEMGFCQKFDNIINKTILFLHQVVHENTIIMLPRTIAAYKKQINTADFHNLRNHQESEKRLNKVVEMCDAKLNRSSSEDQLSLERSMENGLNKGIEINVKDYDSNTQCLKESHLQNVGCFKITVKNNKTHTEDVIKFGMYERNRSYYLQNADDWAEKIIKNWSLSEGQIRSYLTNAGAPTPESEELYQNIIKDLNDLLASYAPVIKSTEFYNKILEICNILPVKIDALRIFLIHQFKSESEESWRLISQKDIQTSEKDLIDCLFRPFSAKSLKDEYDYLILKIRDYNKYTIEDPTFMSRHLEDETKRKEFINRCFFSNIEKLIGKLEDISPEKRKLFYLLIMKILPKMSEKQQKNLNKILNNKKVKTSGSKITEIPEGLHNFLKKQIKLLKEKEFERLKDKYEQLNQVIQEFESQSVEEMPFSEAKQIDPPKMSNERVKEFCTTIDEVISIVKSNQKYCVELGGSLQAWVFSEHKWVSLLLSLPKIPKLPKANQEQIKRSFRHLKELFGCNNSTNQYQRLMEQMRLFIESWGLTKNTEWTKLID</sequence>